<feature type="domain" description="Malonyl-CoA:ACP transacylase (MAT)" evidence="5">
    <location>
        <begin position="5"/>
        <end position="313"/>
    </location>
</feature>
<evidence type="ECO:0000259" key="5">
    <source>
        <dbReference type="SMART" id="SM00827"/>
    </source>
</evidence>
<dbReference type="InterPro" id="IPR016035">
    <property type="entry name" value="Acyl_Trfase/lysoPLipase"/>
</dbReference>
<dbReference type="EC" id="2.3.1.39" evidence="1"/>
<dbReference type="GO" id="GO:0004314">
    <property type="term" value="F:[acyl-carrier-protein] S-malonyltransferase activity"/>
    <property type="evidence" value="ECO:0007669"/>
    <property type="project" value="UniProtKB-EC"/>
</dbReference>
<dbReference type="GO" id="GO:0005829">
    <property type="term" value="C:cytosol"/>
    <property type="evidence" value="ECO:0007669"/>
    <property type="project" value="TreeGrafter"/>
</dbReference>
<dbReference type="InterPro" id="IPR001227">
    <property type="entry name" value="Ac_transferase_dom_sf"/>
</dbReference>
<dbReference type="InterPro" id="IPR016036">
    <property type="entry name" value="Malonyl_transacylase_ACP-bd"/>
</dbReference>
<gene>
    <name evidence="6" type="ORF">KEF29_00620</name>
</gene>
<proteinExistence type="predicted"/>
<dbReference type="InterPro" id="IPR050858">
    <property type="entry name" value="Mal-CoA-ACP_Trans/PKS_FabD"/>
</dbReference>
<evidence type="ECO:0000256" key="3">
    <source>
        <dbReference type="ARBA" id="ARBA00023315"/>
    </source>
</evidence>
<dbReference type="SUPFAM" id="SSF55048">
    <property type="entry name" value="Probable ACP-binding domain of malonyl-CoA ACP transacylase"/>
    <property type="match status" value="1"/>
</dbReference>
<evidence type="ECO:0000256" key="4">
    <source>
        <dbReference type="ARBA" id="ARBA00048462"/>
    </source>
</evidence>
<keyword evidence="3" id="KW-0012">Acyltransferase</keyword>
<evidence type="ECO:0000313" key="7">
    <source>
        <dbReference type="Proteomes" id="UP000682308"/>
    </source>
</evidence>
<dbReference type="InterPro" id="IPR014043">
    <property type="entry name" value="Acyl_transferase_dom"/>
</dbReference>
<dbReference type="EMBL" id="JAGTPG010000001">
    <property type="protein sequence ID" value="MBR8638272.1"/>
    <property type="molecule type" value="Genomic_DNA"/>
</dbReference>
<name>A0A941FE10_9ACTN</name>
<evidence type="ECO:0000313" key="6">
    <source>
        <dbReference type="EMBL" id="MBR8638272.1"/>
    </source>
</evidence>
<dbReference type="Pfam" id="PF00698">
    <property type="entry name" value="Acyl_transf_1"/>
    <property type="match status" value="1"/>
</dbReference>
<protein>
    <recommendedName>
        <fullName evidence="1">[acyl-carrier-protein] S-malonyltransferase</fullName>
        <ecNumber evidence="1">2.3.1.39</ecNumber>
    </recommendedName>
</protein>
<dbReference type="SMART" id="SM00827">
    <property type="entry name" value="PKS_AT"/>
    <property type="match status" value="1"/>
</dbReference>
<dbReference type="Gene3D" id="3.40.366.10">
    <property type="entry name" value="Malonyl-Coenzyme A Acyl Carrier Protein, domain 2"/>
    <property type="match status" value="1"/>
</dbReference>
<keyword evidence="2" id="KW-0808">Transferase</keyword>
<dbReference type="GO" id="GO:0006633">
    <property type="term" value="P:fatty acid biosynthetic process"/>
    <property type="evidence" value="ECO:0007669"/>
    <property type="project" value="TreeGrafter"/>
</dbReference>
<dbReference type="AlphaFoldDB" id="A0A941FE10"/>
<sequence>MLVMVAPGQGAQIPGFLTPWLEEPEFADHLHWLSMVSGIDLAYFGTEAEADAIRDTAIAQPLIVATGLVAAHALFPDPIRDAQAVDIAAGHSLGEITIAAGVGMISAEQAMVLVRERGKAMAETAAKTESGMIAILGGEAEEVSETLLRHNLAIVNDNGPGQVVAAGAREDINRLIEDPPSRTRLRPLEIAGAFHTKEVDHVADLLSRCARAISPLDPATGMLSNRDGRVVRDGREMLDLTVRQVSLPVHWNRCMETMVELGVTGFLELAPATTLTRIAWRQLPGVETFMLNTPDQLDDARAFVDKHSGRRGAGGGASSPS</sequence>
<keyword evidence="7" id="KW-1185">Reference proteome</keyword>
<evidence type="ECO:0000256" key="2">
    <source>
        <dbReference type="ARBA" id="ARBA00022679"/>
    </source>
</evidence>
<evidence type="ECO:0000256" key="1">
    <source>
        <dbReference type="ARBA" id="ARBA00013258"/>
    </source>
</evidence>
<dbReference type="PANTHER" id="PTHR42681:SF1">
    <property type="entry name" value="MALONYL-COA-ACYL CARRIER PROTEIN TRANSACYLASE, MITOCHONDRIAL"/>
    <property type="match status" value="1"/>
</dbReference>
<dbReference type="SUPFAM" id="SSF52151">
    <property type="entry name" value="FabD/lysophospholipase-like"/>
    <property type="match status" value="1"/>
</dbReference>
<accession>A0A941FE10</accession>
<reference evidence="6 7" key="1">
    <citation type="submission" date="2021-04" db="EMBL/GenBank/DDBJ databases">
        <title>Characterization of the biosynthetic gene cluster of new lipopeptides with antitumor activity in the genome of the marine Streptomyces PHM034.</title>
        <authorList>
            <person name="Ceniceros A."/>
            <person name="Canedo L."/>
            <person name="Mendez C."/>
            <person name="Olano C."/>
            <person name="Schleissner C."/>
            <person name="Cuevas C."/>
            <person name="De La Calle F."/>
            <person name="Salas J.A."/>
        </authorList>
    </citation>
    <scope>NUCLEOTIDE SEQUENCE [LARGE SCALE GENOMIC DNA]</scope>
    <source>
        <strain evidence="6 7">PHM034</strain>
    </source>
</reference>
<comment type="catalytic activity">
    <reaction evidence="4">
        <text>holo-[ACP] + malonyl-CoA = malonyl-[ACP] + CoA</text>
        <dbReference type="Rhea" id="RHEA:41792"/>
        <dbReference type="Rhea" id="RHEA-COMP:9623"/>
        <dbReference type="Rhea" id="RHEA-COMP:9685"/>
        <dbReference type="ChEBI" id="CHEBI:57287"/>
        <dbReference type="ChEBI" id="CHEBI:57384"/>
        <dbReference type="ChEBI" id="CHEBI:64479"/>
        <dbReference type="ChEBI" id="CHEBI:78449"/>
        <dbReference type="EC" id="2.3.1.39"/>
    </reaction>
</comment>
<dbReference type="Proteomes" id="UP000682308">
    <property type="component" value="Unassembled WGS sequence"/>
</dbReference>
<organism evidence="6 7">
    <name type="scientific">Streptomyces tuirus</name>
    <dbReference type="NCBI Taxonomy" id="68278"/>
    <lineage>
        <taxon>Bacteria</taxon>
        <taxon>Bacillati</taxon>
        <taxon>Actinomycetota</taxon>
        <taxon>Actinomycetes</taxon>
        <taxon>Kitasatosporales</taxon>
        <taxon>Streptomycetaceae</taxon>
        <taxon>Streptomyces</taxon>
    </lineage>
</organism>
<dbReference type="PANTHER" id="PTHR42681">
    <property type="entry name" value="MALONYL-COA-ACYL CARRIER PROTEIN TRANSACYLASE, MITOCHONDRIAL"/>
    <property type="match status" value="1"/>
</dbReference>
<comment type="caution">
    <text evidence="6">The sequence shown here is derived from an EMBL/GenBank/DDBJ whole genome shotgun (WGS) entry which is preliminary data.</text>
</comment>
<dbReference type="Gene3D" id="3.30.70.250">
    <property type="entry name" value="Malonyl-CoA ACP transacylase, ACP-binding"/>
    <property type="match status" value="1"/>
</dbReference>